<reference evidence="1 2" key="1">
    <citation type="journal article" date="2015" name="Sci. Rep.">
        <title>Genome of the facultative scuticociliatosis pathogen Pseudocohnilembus persalinus provides insight into its virulence through horizontal gene transfer.</title>
        <authorList>
            <person name="Xiong J."/>
            <person name="Wang G."/>
            <person name="Cheng J."/>
            <person name="Tian M."/>
            <person name="Pan X."/>
            <person name="Warren A."/>
            <person name="Jiang C."/>
            <person name="Yuan D."/>
            <person name="Miao W."/>
        </authorList>
    </citation>
    <scope>NUCLEOTIDE SEQUENCE [LARGE SCALE GENOMIC DNA]</scope>
    <source>
        <strain evidence="1">36N120E</strain>
    </source>
</reference>
<dbReference type="EMBL" id="LDAU01000032">
    <property type="protein sequence ID" value="KRX10268.1"/>
    <property type="molecule type" value="Genomic_DNA"/>
</dbReference>
<dbReference type="AlphaFoldDB" id="A0A0V0R710"/>
<name>A0A0V0R710_PSEPJ</name>
<sequence>MPAYNEEIPNEEDEFSDFYSYYKDEDQEIQQLIDILSGQQSDNGSIMLQDSFESKQIKKDNKYQGNSIDYQIQNCFQQNKQGQQLQQNQHQNIHNNNKFMHKNKQLQNFKNLNNNNIAAIDQEQNQYDENNVNNQNIFEGSQENVQNLDSCFKELNILE</sequence>
<protein>
    <submittedName>
        <fullName evidence="1">Uncharacterized protein</fullName>
    </submittedName>
</protein>
<comment type="caution">
    <text evidence="1">The sequence shown here is derived from an EMBL/GenBank/DDBJ whole genome shotgun (WGS) entry which is preliminary data.</text>
</comment>
<keyword evidence="2" id="KW-1185">Reference proteome</keyword>
<accession>A0A0V0R710</accession>
<proteinExistence type="predicted"/>
<evidence type="ECO:0000313" key="2">
    <source>
        <dbReference type="Proteomes" id="UP000054937"/>
    </source>
</evidence>
<dbReference type="Proteomes" id="UP000054937">
    <property type="component" value="Unassembled WGS sequence"/>
</dbReference>
<gene>
    <name evidence="1" type="ORF">PPERSA_09652</name>
</gene>
<organism evidence="1 2">
    <name type="scientific">Pseudocohnilembus persalinus</name>
    <name type="common">Ciliate</name>
    <dbReference type="NCBI Taxonomy" id="266149"/>
    <lineage>
        <taxon>Eukaryota</taxon>
        <taxon>Sar</taxon>
        <taxon>Alveolata</taxon>
        <taxon>Ciliophora</taxon>
        <taxon>Intramacronucleata</taxon>
        <taxon>Oligohymenophorea</taxon>
        <taxon>Scuticociliatia</taxon>
        <taxon>Philasterida</taxon>
        <taxon>Pseudocohnilembidae</taxon>
        <taxon>Pseudocohnilembus</taxon>
    </lineage>
</organism>
<dbReference type="InParanoid" id="A0A0V0R710"/>
<evidence type="ECO:0000313" key="1">
    <source>
        <dbReference type="EMBL" id="KRX10268.1"/>
    </source>
</evidence>